<dbReference type="EMBL" id="CP034705">
    <property type="protein sequence ID" value="AZT03258.1"/>
    <property type="molecule type" value="Genomic_DNA"/>
</dbReference>
<keyword evidence="2" id="KW-0328">Glycosyltransferase</keyword>
<reference evidence="8" key="1">
    <citation type="submission" date="2018-12" db="EMBL/GenBank/DDBJ databases">
        <title>Complete genome sequences of twenty non-typhoidal Salmonella isolates from Rwanda.</title>
        <authorList>
            <person name="Byukusenge M."/>
            <person name="Li L."/>
            <person name="Subhashinie K."/>
            <person name="Nzayirambaho M."/>
            <person name="Kuchipudi S.V."/>
            <person name="Jayarao B.M."/>
        </authorList>
    </citation>
    <scope>NUCLEOTIDE SEQUENCE</scope>
    <source>
        <strain evidence="8">RSE02</strain>
        <strain evidence="7">RSE08</strain>
        <strain evidence="5">RSE28</strain>
        <strain evidence="6">RSE29</strain>
    </source>
</reference>
<evidence type="ECO:0000313" key="6">
    <source>
        <dbReference type="EMBL" id="AZT03258.1"/>
    </source>
</evidence>
<dbReference type="EMBL" id="CP034718">
    <property type="protein sequence ID" value="AZT11599.1"/>
    <property type="molecule type" value="Genomic_DNA"/>
</dbReference>
<evidence type="ECO:0000256" key="1">
    <source>
        <dbReference type="ARBA" id="ARBA00006739"/>
    </source>
</evidence>
<proteinExistence type="inferred from homology"/>
<sequence>MCDSAKSFSVLMSLYYKESPVYLEACFASLANQSLLPAEIICVFDGPLSAELEDVVSKWSGSLNINIVRIPVNVGLGSALNKGLAQCSFNIVARMDTDDICHKDRFLKQISYLQQHPEVGLLSSTIGEFKNSINNVYAFRKLPLTHQEILRFVKKRNAFNHMAVVFKKDLVISAGGYQHEYLYEDYALWMRMIQNGVITANLSDVLVFARTGNGMSARRAGLKYAKSEFSVQVDFYKKGYLTFPELIKNLLIRLPFRLLPVPLLSILYSTILRR</sequence>
<evidence type="ECO:0000256" key="3">
    <source>
        <dbReference type="ARBA" id="ARBA00022679"/>
    </source>
</evidence>
<protein>
    <submittedName>
        <fullName evidence="8">Glycosyltransferase</fullName>
    </submittedName>
</protein>
<accession>A0A3Q9M6F9</accession>
<dbReference type="InterPro" id="IPR029044">
    <property type="entry name" value="Nucleotide-diphossugar_trans"/>
</dbReference>
<feature type="domain" description="Glycosyltransferase 2-like" evidence="4">
    <location>
        <begin position="16"/>
        <end position="168"/>
    </location>
</feature>
<dbReference type="Pfam" id="PF00535">
    <property type="entry name" value="Glycos_transf_2"/>
    <property type="match status" value="1"/>
</dbReference>
<dbReference type="PANTHER" id="PTHR43685:SF5">
    <property type="entry name" value="GLYCOSYLTRANSFERASE EPSE-RELATED"/>
    <property type="match status" value="1"/>
</dbReference>
<name>A0A3Q9M6F9_SALET</name>
<dbReference type="SUPFAM" id="SSF53448">
    <property type="entry name" value="Nucleotide-diphospho-sugar transferases"/>
    <property type="match status" value="1"/>
</dbReference>
<gene>
    <name evidence="8" type="ORF">ELZ69_08590</name>
    <name evidence="7" type="ORF">ELZ75_08600</name>
    <name evidence="5" type="ORF">ELZ95_08590</name>
    <name evidence="6" type="ORF">ELZ96_08600</name>
</gene>
<dbReference type="PANTHER" id="PTHR43685">
    <property type="entry name" value="GLYCOSYLTRANSFERASE"/>
    <property type="match status" value="1"/>
</dbReference>
<evidence type="ECO:0000259" key="4">
    <source>
        <dbReference type="Pfam" id="PF00535"/>
    </source>
</evidence>
<dbReference type="EMBL" id="CP034706">
    <property type="protein sequence ID" value="AZS95028.1"/>
    <property type="molecule type" value="Genomic_DNA"/>
</dbReference>
<organism evidence="8">
    <name type="scientific">Salmonella enterica subsp. enterica serovar Moero</name>
    <dbReference type="NCBI Taxonomy" id="2500154"/>
    <lineage>
        <taxon>Bacteria</taxon>
        <taxon>Pseudomonadati</taxon>
        <taxon>Pseudomonadota</taxon>
        <taxon>Gammaproteobacteria</taxon>
        <taxon>Enterobacterales</taxon>
        <taxon>Enterobacteriaceae</taxon>
        <taxon>Salmonella</taxon>
    </lineage>
</organism>
<evidence type="ECO:0000256" key="2">
    <source>
        <dbReference type="ARBA" id="ARBA00022676"/>
    </source>
</evidence>
<evidence type="ECO:0000313" key="8">
    <source>
        <dbReference type="EMBL" id="AZT28469.1"/>
    </source>
</evidence>
<evidence type="ECO:0000313" key="7">
    <source>
        <dbReference type="EMBL" id="AZT11599.1"/>
    </source>
</evidence>
<comment type="similarity">
    <text evidence="1">Belongs to the glycosyltransferase 2 family.</text>
</comment>
<dbReference type="EMBL" id="CP034722">
    <property type="protein sequence ID" value="AZT28469.1"/>
    <property type="molecule type" value="Genomic_DNA"/>
</dbReference>
<dbReference type="InterPro" id="IPR001173">
    <property type="entry name" value="Glyco_trans_2-like"/>
</dbReference>
<dbReference type="GO" id="GO:0016757">
    <property type="term" value="F:glycosyltransferase activity"/>
    <property type="evidence" value="ECO:0007669"/>
    <property type="project" value="UniProtKB-KW"/>
</dbReference>
<dbReference type="InterPro" id="IPR050834">
    <property type="entry name" value="Glycosyltransf_2"/>
</dbReference>
<dbReference type="RefSeq" id="WP_080222498.1">
    <property type="nucleotide sequence ID" value="NZ_CP034705.1"/>
</dbReference>
<evidence type="ECO:0000313" key="5">
    <source>
        <dbReference type="EMBL" id="AZS95028.1"/>
    </source>
</evidence>
<dbReference type="Gene3D" id="3.90.550.10">
    <property type="entry name" value="Spore Coat Polysaccharide Biosynthesis Protein SpsA, Chain A"/>
    <property type="match status" value="1"/>
</dbReference>
<dbReference type="AlphaFoldDB" id="A0A3Q9M6F9"/>
<keyword evidence="3 8" id="KW-0808">Transferase</keyword>